<comment type="subcellular location">
    <subcellularLocation>
        <location evidence="1 5">Secreted</location>
    </subcellularLocation>
</comment>
<comment type="function">
    <text evidence="5">Effector that suppresses plant defense responses during pathogen infection.</text>
</comment>
<keyword evidence="6" id="KW-0812">Transmembrane</keyword>
<comment type="caution">
    <text evidence="7">The sequence shown here is derived from an EMBL/GenBank/DDBJ whole genome shotgun (WGS) entry which is preliminary data.</text>
</comment>
<dbReference type="EMBL" id="BSXW01000329">
    <property type="protein sequence ID" value="GMF18911.1"/>
    <property type="molecule type" value="Genomic_DNA"/>
</dbReference>
<evidence type="ECO:0000256" key="1">
    <source>
        <dbReference type="ARBA" id="ARBA00004613"/>
    </source>
</evidence>
<reference evidence="7" key="1">
    <citation type="submission" date="2023-04" db="EMBL/GenBank/DDBJ databases">
        <title>Phytophthora lilii NBRC 32176.</title>
        <authorList>
            <person name="Ichikawa N."/>
            <person name="Sato H."/>
            <person name="Tonouchi N."/>
        </authorList>
    </citation>
    <scope>NUCLEOTIDE SEQUENCE</scope>
    <source>
        <strain evidence="7">NBRC 32176</strain>
    </source>
</reference>
<evidence type="ECO:0000256" key="6">
    <source>
        <dbReference type="SAM" id="Phobius"/>
    </source>
</evidence>
<keyword evidence="8" id="KW-1185">Reference proteome</keyword>
<evidence type="ECO:0000313" key="7">
    <source>
        <dbReference type="EMBL" id="GMF18911.1"/>
    </source>
</evidence>
<evidence type="ECO:0000256" key="2">
    <source>
        <dbReference type="ARBA" id="ARBA00010400"/>
    </source>
</evidence>
<keyword evidence="6" id="KW-0472">Membrane</keyword>
<name>A0A9W6WVC5_9STRA</name>
<proteinExistence type="inferred from homology"/>
<keyword evidence="4" id="KW-0732">Signal</keyword>
<protein>
    <recommendedName>
        <fullName evidence="5">RxLR effector protein</fullName>
    </recommendedName>
</protein>
<comment type="domain">
    <text evidence="5">The RxLR-dEER motif acts to carry the protein into the host cell cytoplasm through binding to cell surface phosphatidylinositol-3-phosphate.</text>
</comment>
<dbReference type="InterPro" id="IPR031825">
    <property type="entry name" value="RXLR"/>
</dbReference>
<comment type="similarity">
    <text evidence="2 5">Belongs to the RxLR effector family.</text>
</comment>
<dbReference type="AlphaFoldDB" id="A0A9W6WVC5"/>
<keyword evidence="6" id="KW-1133">Transmembrane helix</keyword>
<evidence type="ECO:0000313" key="8">
    <source>
        <dbReference type="Proteomes" id="UP001165083"/>
    </source>
</evidence>
<evidence type="ECO:0000256" key="4">
    <source>
        <dbReference type="ARBA" id="ARBA00022729"/>
    </source>
</evidence>
<evidence type="ECO:0000256" key="3">
    <source>
        <dbReference type="ARBA" id="ARBA00022525"/>
    </source>
</evidence>
<evidence type="ECO:0000256" key="5">
    <source>
        <dbReference type="RuleBase" id="RU367124"/>
    </source>
</evidence>
<accession>A0A9W6WVC5</accession>
<dbReference type="Pfam" id="PF16810">
    <property type="entry name" value="RXLR"/>
    <property type="match status" value="1"/>
</dbReference>
<sequence>MADFTVVVRTAGIIGWGLVILAGRPMGSYHFVMLLTVMVIATANTDTASKESELTASEGATHQLDIVTSTQRLLRAYTPDKEDEVTEERGISKLPRLDKILNVLKSSKSKQLK</sequence>
<feature type="transmembrane region" description="Helical" evidence="6">
    <location>
        <begin position="6"/>
        <end position="23"/>
    </location>
</feature>
<keyword evidence="3 5" id="KW-0964">Secreted</keyword>
<dbReference type="Proteomes" id="UP001165083">
    <property type="component" value="Unassembled WGS sequence"/>
</dbReference>
<organism evidence="7 8">
    <name type="scientific">Phytophthora lilii</name>
    <dbReference type="NCBI Taxonomy" id="2077276"/>
    <lineage>
        <taxon>Eukaryota</taxon>
        <taxon>Sar</taxon>
        <taxon>Stramenopiles</taxon>
        <taxon>Oomycota</taxon>
        <taxon>Peronosporomycetes</taxon>
        <taxon>Peronosporales</taxon>
        <taxon>Peronosporaceae</taxon>
        <taxon>Phytophthora</taxon>
    </lineage>
</organism>
<gene>
    <name evidence="7" type="ORF">Plil01_000714700</name>
</gene>